<dbReference type="SUPFAM" id="SSF103481">
    <property type="entry name" value="Multidrug resistance efflux transporter EmrE"/>
    <property type="match status" value="1"/>
</dbReference>
<dbReference type="PANTHER" id="PTHR23051:SF12">
    <property type="entry name" value="OS04G0645600 PROTEIN"/>
    <property type="match status" value="1"/>
</dbReference>
<evidence type="ECO:0000313" key="5">
    <source>
        <dbReference type="Proteomes" id="UP000655225"/>
    </source>
</evidence>
<proteinExistence type="predicted"/>
<evidence type="ECO:0000256" key="3">
    <source>
        <dbReference type="SAM" id="Phobius"/>
    </source>
</evidence>
<sequence length="668" mass="73450">MLQTPSLSDNLAIPIYPPSITPAIPISTPERQKWESFSCGRSFWSSLSNDIWAIYWLDIVSFGSMLDFKCLFVTMIDYYANMHSKNNNAAVLLKKIAGEGGERVDVQKLFGYIGMFTLLALWWLSRMVDMMKFSNNLYVMALYRSYGNDTWMLAKPFSLAYGPRLARVTLASGTHPSQLQCLSTFSAWVLNSYVAIELLVTVKDKKILYQVEISIISVAEEAMSLWSMESLRHKEEKNEVEDDDVEGMYSCMLGGGCQKRKAKPLWVKVCTGLETTKLPSSNPQAGTSDSISRQELIRVEQPNPKSRRKGRKKKRKSKVKGNQTLSNLREKVLCPEIANVREHGASDRPRLGIQCQTIMGGRRQDQAPPLVVEVEDTPSPGKLPPFYEAFGVVTLTHNNLSPLSALGAYGSYPEEVQSGYGDQALMVRGTGGGYYPIGEFVGGGVVLQLGEGPHLAPRNQVSYCGVEETVGGYCNIPVSSEPSSIQSQTSKKPESVMSGRSGHLRSPSLTFSEINSKDLEAASGCSTPPKEVAAHHHLLENSTGRFWALAEDSDLDASQPAEIIWPLTALGIEPKFAIPHSAKMDELVLANGFVGSVLSDYFWALCVVWTTPLVATLGMSLTIPLAMVADMVIHGRHYSAIYILGSAQVFAGFVIANLSNWFSKKLGL</sequence>
<keyword evidence="3" id="KW-0472">Membrane</keyword>
<dbReference type="GO" id="GO:0016020">
    <property type="term" value="C:membrane"/>
    <property type="evidence" value="ECO:0007669"/>
    <property type="project" value="TreeGrafter"/>
</dbReference>
<dbReference type="EMBL" id="JABCRI010000015">
    <property type="protein sequence ID" value="KAF8393138.1"/>
    <property type="molecule type" value="Genomic_DNA"/>
</dbReference>
<dbReference type="InterPro" id="IPR037185">
    <property type="entry name" value="EmrE-like"/>
</dbReference>
<feature type="region of interest" description="Disordered" evidence="2">
    <location>
        <begin position="480"/>
        <end position="507"/>
    </location>
</feature>
<feature type="compositionally biased region" description="Polar residues" evidence="2">
    <location>
        <begin position="277"/>
        <end position="293"/>
    </location>
</feature>
<feature type="transmembrane region" description="Helical" evidence="3">
    <location>
        <begin position="53"/>
        <end position="76"/>
    </location>
</feature>
<gene>
    <name evidence="4" type="ORF">HHK36_021379</name>
</gene>
<organism evidence="4 5">
    <name type="scientific">Tetracentron sinense</name>
    <name type="common">Spur-leaf</name>
    <dbReference type="NCBI Taxonomy" id="13715"/>
    <lineage>
        <taxon>Eukaryota</taxon>
        <taxon>Viridiplantae</taxon>
        <taxon>Streptophyta</taxon>
        <taxon>Embryophyta</taxon>
        <taxon>Tracheophyta</taxon>
        <taxon>Spermatophyta</taxon>
        <taxon>Magnoliopsida</taxon>
        <taxon>Trochodendrales</taxon>
        <taxon>Trochodendraceae</taxon>
        <taxon>Tetracentron</taxon>
    </lineage>
</organism>
<keyword evidence="3" id="KW-1133">Transmembrane helix</keyword>
<dbReference type="Proteomes" id="UP000655225">
    <property type="component" value="Unassembled WGS sequence"/>
</dbReference>
<accession>A0A835D708</accession>
<name>A0A835D708_TETSI</name>
<reference evidence="4 5" key="1">
    <citation type="submission" date="2020-04" db="EMBL/GenBank/DDBJ databases">
        <title>Plant Genome Project.</title>
        <authorList>
            <person name="Zhang R.-G."/>
        </authorList>
    </citation>
    <scope>NUCLEOTIDE SEQUENCE [LARGE SCALE GENOMIC DNA]</scope>
    <source>
        <strain evidence="4">YNK0</strain>
        <tissue evidence="4">Leaf</tissue>
    </source>
</reference>
<dbReference type="AlphaFoldDB" id="A0A835D708"/>
<evidence type="ECO:0000256" key="2">
    <source>
        <dbReference type="SAM" id="MobiDB-lite"/>
    </source>
</evidence>
<dbReference type="PANTHER" id="PTHR23051">
    <property type="entry name" value="SOLUTE CARRIER FAMILY 35, MEMBER F5"/>
    <property type="match status" value="1"/>
</dbReference>
<feature type="transmembrane region" description="Helical" evidence="3">
    <location>
        <begin position="601"/>
        <end position="628"/>
    </location>
</feature>
<keyword evidence="3" id="KW-0812">Transmembrane</keyword>
<feature type="compositionally biased region" description="Low complexity" evidence="2">
    <location>
        <begin position="480"/>
        <end position="490"/>
    </location>
</feature>
<feature type="transmembrane region" description="Helical" evidence="3">
    <location>
        <begin position="640"/>
        <end position="662"/>
    </location>
</feature>
<comment type="caution">
    <text evidence="4">The sequence shown here is derived from an EMBL/GenBank/DDBJ whole genome shotgun (WGS) entry which is preliminary data.</text>
</comment>
<comment type="subcellular location">
    <subcellularLocation>
        <location evidence="1">Membrane</location>
        <topology evidence="1">Multi-pass membrane protein</topology>
    </subcellularLocation>
</comment>
<protein>
    <submittedName>
        <fullName evidence="4">Uncharacterized protein</fullName>
    </submittedName>
</protein>
<feature type="region of interest" description="Disordered" evidence="2">
    <location>
        <begin position="277"/>
        <end position="325"/>
    </location>
</feature>
<keyword evidence="5" id="KW-1185">Reference proteome</keyword>
<dbReference type="OrthoDB" id="1436450at2759"/>
<evidence type="ECO:0000256" key="1">
    <source>
        <dbReference type="ARBA" id="ARBA00004141"/>
    </source>
</evidence>
<feature type="compositionally biased region" description="Basic residues" evidence="2">
    <location>
        <begin position="305"/>
        <end position="319"/>
    </location>
</feature>
<evidence type="ECO:0000313" key="4">
    <source>
        <dbReference type="EMBL" id="KAF8393138.1"/>
    </source>
</evidence>
<feature type="transmembrane region" description="Helical" evidence="3">
    <location>
        <begin position="109"/>
        <end position="125"/>
    </location>
</feature>